<feature type="region of interest" description="Disordered" evidence="1">
    <location>
        <begin position="445"/>
        <end position="519"/>
    </location>
</feature>
<dbReference type="HOGENOM" id="CLU_002672_0_0_1"/>
<feature type="region of interest" description="Disordered" evidence="1">
    <location>
        <begin position="563"/>
        <end position="597"/>
    </location>
</feature>
<sequence>MNVFKKKGKAKDDTYIIPSAASSDPALPAKLSRSLKRKQKNVVEPMPQIDLATALPDTNDFRTSLLMPGLSARFSMLREQDDPNTKVGKASDDSVLFPKRASRLNLFAHNPLTDIAETESIRTTFRAPFSDEDRSYSVSENGGYASDDAGAVLSRPRPTEGNILFGGRQKMYRVPVASASGSTRDLTEGPALTPAPLTSSKYVYQNDVILSPYQQMRAKARDEQEREESRERPTSAEHDRSSVINTPSTGFSKSRGTTSSTASGPSNRRTSTAATSVVSEGPHPRQSNTSAGSNTRMHGLEYGSEESLLKQNLSSESRKVHAAADNQEQPPLPMSPINSRQLPQRRSATNLSEKYGRGASPFSPGITRAISPPPTVQTQALASLDFGLKSSNNHLRKYQTASPTNDDEEDNIYNRNLQPNDRGKATAMGLFNRPQQQFDEQKFEERQLQMHGGRVSPPTSDGPDYGSIAERQNEPGRVALPSISTSPFHKGFPRGRESSSTSVASRSRAQSTASSVHSAQVQAHAEALIKRQNQEYSALQTQRPAMEASVRSAPMQIPRSLMEQPAASRGTFFDTFDGSDDDEADSPMLGRYEPAPRLAPLDVHPALRDNSHAFDFREYTAPSADPTRPQSDGSADTSSPSVVQDTPDTSDSLHRSSQLKIKDSPTLGPTTGLGLSGLIKTHLRHDSDRSSVLPPPSPGHPPYQSSFSSSPLRDRESSIMSAQNRSYRPSSREREPSIASTARTINPPESTHSDPWEFDNAHRAQRSPLEPIQNDAIPPMSQKAQQILGQAISHRNQAMSKAQQLLGDDAPGMMDDHPTNRPWQHDVLSHHRGESTETQKEFGNELAERARRIQEGLRGVAEAEKRSQSQDRHNPATQALHALRHKTSKTGLIPRGNEPQPKAMKMLGIGSGPRAEPVARSPNVGARRDYELEQGYDDYGDRPTPRPRPAEFDPPSGRRTPGFTRPGPHPNNSNEELERPYQQRSATPNSGRPRRDRAESEAAERSRSRAGQGRHGEEPPYSPGEYRKPGPPHAAGYREQHRTFGHGDGPQGYPGPRPFRGPPRGPPPVDPRTYERSASSMSNRRPSGTGPRPGPGQSSYFDVRAATPTMGGTPQLGSGALPPMGAPRPSPRPPFPHSPVSPFAPNPGMSPALSGPPSAVPSALPSPAGPLPQPPPSGRFTPAEGRSTPIGSRKKSVTKGMISEPTFISSTSSVPLVGLPNNPRPSQIASPPVPTMNPRRRGNTTTERSDEYPSPRMHASQMVSKPESPGRGPMGFPAAQRAYTDQQQFQQKPQPRPRNRLRKISSEGGSMAARARNQAMLSEFGHERLRSPAMPVFPNRSTTSLSVHQDGGMF</sequence>
<dbReference type="Proteomes" id="UP000054266">
    <property type="component" value="Unassembled WGS sequence"/>
</dbReference>
<feature type="compositionally biased region" description="Polar residues" evidence="1">
    <location>
        <begin position="242"/>
        <end position="278"/>
    </location>
</feature>
<reference evidence="2 3" key="1">
    <citation type="submission" date="2015-01" db="EMBL/GenBank/DDBJ databases">
        <title>The Genome Sequence of Capronia semiimmersa CBS27337.</title>
        <authorList>
            <consortium name="The Broad Institute Genomics Platform"/>
            <person name="Cuomo C."/>
            <person name="de Hoog S."/>
            <person name="Gorbushina A."/>
            <person name="Stielow B."/>
            <person name="Teixiera M."/>
            <person name="Abouelleil A."/>
            <person name="Chapman S.B."/>
            <person name="Priest M."/>
            <person name="Young S.K."/>
            <person name="Wortman J."/>
            <person name="Nusbaum C."/>
            <person name="Birren B."/>
        </authorList>
    </citation>
    <scope>NUCLEOTIDE SEQUENCE [LARGE SCALE GENOMIC DNA]</scope>
    <source>
        <strain evidence="2 3">CBS 27337</strain>
    </source>
</reference>
<evidence type="ECO:0000313" key="2">
    <source>
        <dbReference type="EMBL" id="KIW66923.1"/>
    </source>
</evidence>
<organism evidence="2 3">
    <name type="scientific">Phialophora macrospora</name>
    <dbReference type="NCBI Taxonomy" id="1851006"/>
    <lineage>
        <taxon>Eukaryota</taxon>
        <taxon>Fungi</taxon>
        <taxon>Dikarya</taxon>
        <taxon>Ascomycota</taxon>
        <taxon>Pezizomycotina</taxon>
        <taxon>Eurotiomycetes</taxon>
        <taxon>Chaetothyriomycetidae</taxon>
        <taxon>Chaetothyriales</taxon>
        <taxon>Herpotrichiellaceae</taxon>
        <taxon>Phialophora</taxon>
    </lineage>
</organism>
<feature type="compositionally biased region" description="Polar residues" evidence="1">
    <location>
        <begin position="285"/>
        <end position="296"/>
    </location>
</feature>
<feature type="compositionally biased region" description="Low complexity" evidence="1">
    <location>
        <begin position="498"/>
        <end position="516"/>
    </location>
</feature>
<keyword evidence="3" id="KW-1185">Reference proteome</keyword>
<feature type="compositionally biased region" description="Pro residues" evidence="1">
    <location>
        <begin position="1053"/>
        <end position="1070"/>
    </location>
</feature>
<feature type="compositionally biased region" description="Polar residues" evidence="1">
    <location>
        <begin position="628"/>
        <end position="659"/>
    </location>
</feature>
<dbReference type="STRING" id="5601.A0A0D2FFU0"/>
<feature type="compositionally biased region" description="Basic and acidic residues" evidence="1">
    <location>
        <begin position="858"/>
        <end position="874"/>
    </location>
</feature>
<feature type="region of interest" description="Disordered" evidence="1">
    <location>
        <begin position="1332"/>
        <end position="1354"/>
    </location>
</feature>
<feature type="region of interest" description="Disordered" evidence="1">
    <location>
        <begin position="399"/>
        <end position="423"/>
    </location>
</feature>
<feature type="region of interest" description="Disordered" evidence="1">
    <location>
        <begin position="620"/>
        <end position="765"/>
    </location>
</feature>
<evidence type="ECO:0000256" key="1">
    <source>
        <dbReference type="SAM" id="MobiDB-lite"/>
    </source>
</evidence>
<feature type="compositionally biased region" description="Basic and acidic residues" evidence="1">
    <location>
        <begin position="996"/>
        <end position="1007"/>
    </location>
</feature>
<feature type="compositionally biased region" description="Low complexity" evidence="1">
    <location>
        <begin position="664"/>
        <end position="678"/>
    </location>
</feature>
<feature type="compositionally biased region" description="Polar residues" evidence="1">
    <location>
        <begin position="336"/>
        <end position="352"/>
    </location>
</feature>
<feature type="compositionally biased region" description="Polar residues" evidence="1">
    <location>
        <begin position="738"/>
        <end position="750"/>
    </location>
</feature>
<feature type="region of interest" description="Disordered" evidence="1">
    <location>
        <begin position="858"/>
        <end position="1314"/>
    </location>
</feature>
<name>A0A0D2FFU0_9EURO</name>
<dbReference type="EMBL" id="KN846959">
    <property type="protein sequence ID" value="KIW66923.1"/>
    <property type="molecule type" value="Genomic_DNA"/>
</dbReference>
<feature type="region of interest" description="Disordered" evidence="1">
    <location>
        <begin position="216"/>
        <end position="298"/>
    </location>
</feature>
<feature type="region of interest" description="Disordered" evidence="1">
    <location>
        <begin position="310"/>
        <end position="367"/>
    </location>
</feature>
<feature type="region of interest" description="Disordered" evidence="1">
    <location>
        <begin position="133"/>
        <end position="155"/>
    </location>
</feature>
<proteinExistence type="predicted"/>
<feature type="compositionally biased region" description="Basic and acidic residues" evidence="1">
    <location>
        <begin position="219"/>
        <end position="241"/>
    </location>
</feature>
<gene>
    <name evidence="2" type="ORF">PV04_06205</name>
</gene>
<feature type="compositionally biased region" description="Low complexity" evidence="1">
    <location>
        <begin position="1082"/>
        <end position="1099"/>
    </location>
</feature>
<feature type="compositionally biased region" description="Basic and acidic residues" evidence="1">
    <location>
        <begin position="939"/>
        <end position="951"/>
    </location>
</feature>
<feature type="compositionally biased region" description="Basic and acidic residues" evidence="1">
    <location>
        <begin position="751"/>
        <end position="762"/>
    </location>
</feature>
<feature type="compositionally biased region" description="Low complexity" evidence="1">
    <location>
        <begin position="1150"/>
        <end position="1166"/>
    </location>
</feature>
<accession>A0A0D2FFU0</accession>
<feature type="compositionally biased region" description="Pro residues" evidence="1">
    <location>
        <begin position="1124"/>
        <end position="1145"/>
    </location>
</feature>
<evidence type="ECO:0000313" key="3">
    <source>
        <dbReference type="Proteomes" id="UP000054266"/>
    </source>
</evidence>
<protein>
    <submittedName>
        <fullName evidence="2">Uncharacterized protein</fullName>
    </submittedName>
</protein>
<feature type="compositionally biased region" description="Pro residues" evidence="1">
    <location>
        <begin position="1167"/>
        <end position="1177"/>
    </location>
</feature>